<keyword evidence="5" id="KW-0408">Iron</keyword>
<comment type="cofactor">
    <cofactor evidence="1">
        <name>Fe cation</name>
        <dbReference type="ChEBI" id="CHEBI:24875"/>
    </cofactor>
</comment>
<dbReference type="Gene3D" id="3.90.380.10">
    <property type="entry name" value="Naphthalene 1,2-dioxygenase Alpha Subunit, Chain A, domain 1"/>
    <property type="match status" value="1"/>
</dbReference>
<keyword evidence="9" id="KW-1185">Reference proteome</keyword>
<keyword evidence="4 8" id="KW-0560">Oxidoreductase</keyword>
<gene>
    <name evidence="8" type="primary">hcaE_6</name>
    <name evidence="8" type="ORF">NRB20_72630</name>
</gene>
<dbReference type="EMBL" id="WEGK01000028">
    <property type="protein sequence ID" value="MQY24130.1"/>
    <property type="molecule type" value="Genomic_DNA"/>
</dbReference>
<dbReference type="InterPro" id="IPR036922">
    <property type="entry name" value="Rieske_2Fe-2S_sf"/>
</dbReference>
<dbReference type="InterPro" id="IPR015879">
    <property type="entry name" value="Ring_hydroxy_dOase_asu_C_dom"/>
</dbReference>
<dbReference type="SUPFAM" id="SSF55961">
    <property type="entry name" value="Bet v1-like"/>
    <property type="match status" value="1"/>
</dbReference>
<evidence type="ECO:0000259" key="7">
    <source>
        <dbReference type="PROSITE" id="PS51296"/>
    </source>
</evidence>
<dbReference type="CDD" id="cd00680">
    <property type="entry name" value="RHO_alpha_C"/>
    <property type="match status" value="1"/>
</dbReference>
<dbReference type="GO" id="GO:0005506">
    <property type="term" value="F:iron ion binding"/>
    <property type="evidence" value="ECO:0007669"/>
    <property type="project" value="InterPro"/>
</dbReference>
<feature type="domain" description="Rieske" evidence="7">
    <location>
        <begin position="49"/>
        <end position="164"/>
    </location>
</feature>
<evidence type="ECO:0000256" key="4">
    <source>
        <dbReference type="ARBA" id="ARBA00023002"/>
    </source>
</evidence>
<dbReference type="PANTHER" id="PTHR43756:SF5">
    <property type="entry name" value="CHOLINE MONOOXYGENASE, CHLOROPLASTIC"/>
    <property type="match status" value="1"/>
</dbReference>
<keyword evidence="8" id="KW-0223">Dioxygenase</keyword>
<keyword evidence="3" id="KW-0479">Metal-binding</keyword>
<dbReference type="EC" id="1.14.12.19" evidence="8"/>
<dbReference type="Proteomes" id="UP000438448">
    <property type="component" value="Unassembled WGS sequence"/>
</dbReference>
<dbReference type="InterPro" id="IPR017941">
    <property type="entry name" value="Rieske_2Fe-2S"/>
</dbReference>
<evidence type="ECO:0000313" key="9">
    <source>
        <dbReference type="Proteomes" id="UP000438448"/>
    </source>
</evidence>
<keyword evidence="2" id="KW-0001">2Fe-2S</keyword>
<evidence type="ECO:0000256" key="3">
    <source>
        <dbReference type="ARBA" id="ARBA00022723"/>
    </source>
</evidence>
<evidence type="ECO:0000256" key="6">
    <source>
        <dbReference type="ARBA" id="ARBA00023014"/>
    </source>
</evidence>
<dbReference type="Pfam" id="PF00848">
    <property type="entry name" value="Ring_hydroxyl_A"/>
    <property type="match status" value="1"/>
</dbReference>
<dbReference type="CDD" id="cd03469">
    <property type="entry name" value="Rieske_RO_Alpha_N"/>
    <property type="match status" value="1"/>
</dbReference>
<dbReference type="InterPro" id="IPR001663">
    <property type="entry name" value="Rng_hydr_dOase-A"/>
</dbReference>
<evidence type="ECO:0000313" key="8">
    <source>
        <dbReference type="EMBL" id="MQY24130.1"/>
    </source>
</evidence>
<name>A0A7K0DEA6_9NOCA</name>
<dbReference type="Gene3D" id="2.102.10.10">
    <property type="entry name" value="Rieske [2Fe-2S] iron-sulphur domain"/>
    <property type="match status" value="1"/>
</dbReference>
<dbReference type="OrthoDB" id="5243643at2"/>
<dbReference type="RefSeq" id="WP_153415874.1">
    <property type="nucleotide sequence ID" value="NZ_WEGK01000028.1"/>
</dbReference>
<dbReference type="Pfam" id="PF00355">
    <property type="entry name" value="Rieske"/>
    <property type="match status" value="1"/>
</dbReference>
<dbReference type="GO" id="GO:0008695">
    <property type="term" value="F:3-phenylpropionate dioxygenase activity"/>
    <property type="evidence" value="ECO:0007669"/>
    <property type="project" value="UniProtKB-EC"/>
</dbReference>
<evidence type="ECO:0000256" key="2">
    <source>
        <dbReference type="ARBA" id="ARBA00022714"/>
    </source>
</evidence>
<dbReference type="SUPFAM" id="SSF50022">
    <property type="entry name" value="ISP domain"/>
    <property type="match status" value="1"/>
</dbReference>
<dbReference type="PROSITE" id="PS51296">
    <property type="entry name" value="RIESKE"/>
    <property type="match status" value="1"/>
</dbReference>
<proteinExistence type="predicted"/>
<evidence type="ECO:0000256" key="5">
    <source>
        <dbReference type="ARBA" id="ARBA00023004"/>
    </source>
</evidence>
<organism evidence="8 9">
    <name type="scientific">Nocardia macrotermitis</name>
    <dbReference type="NCBI Taxonomy" id="2585198"/>
    <lineage>
        <taxon>Bacteria</taxon>
        <taxon>Bacillati</taxon>
        <taxon>Actinomycetota</taxon>
        <taxon>Actinomycetes</taxon>
        <taxon>Mycobacteriales</taxon>
        <taxon>Nocardiaceae</taxon>
        <taxon>Nocardia</taxon>
    </lineage>
</organism>
<reference evidence="8 9" key="1">
    <citation type="submission" date="2019-10" db="EMBL/GenBank/DDBJ databases">
        <title>Nocardia macrotermitis sp. nov. and Nocardia aurantia sp. nov., isolated from the gut of fungus growing-termite Macrotermes natalensis.</title>
        <authorList>
            <person name="Benndorf R."/>
            <person name="Schwitalla J."/>
            <person name="Martin K."/>
            <person name="De Beer W."/>
            <person name="Kaster A.-K."/>
            <person name="Vollmers J."/>
            <person name="Poulsen M."/>
            <person name="Beemelmanns C."/>
        </authorList>
    </citation>
    <scope>NUCLEOTIDE SEQUENCE [LARGE SCALE GENOMIC DNA]</scope>
    <source>
        <strain evidence="8 9">RB20</strain>
    </source>
</reference>
<keyword evidence="6" id="KW-0411">Iron-sulfur</keyword>
<accession>A0A7K0DEA6</accession>
<dbReference type="PRINTS" id="PR00090">
    <property type="entry name" value="RNGDIOXGNASE"/>
</dbReference>
<evidence type="ECO:0000256" key="1">
    <source>
        <dbReference type="ARBA" id="ARBA00001962"/>
    </source>
</evidence>
<dbReference type="PANTHER" id="PTHR43756">
    <property type="entry name" value="CHOLINE MONOOXYGENASE, CHLOROPLASTIC"/>
    <property type="match status" value="1"/>
</dbReference>
<sequence length="429" mass="49081">MAIQEKLTTGRGKFTPEYPELGTGPVDYDDAVSEEFFHAEREAVFKRSWLKVGRMEQLPRTGSYFTRELPGLGSIVIVRQADGTAKALHNVCAHRGNKVVWQEHPAEETAGSCRVFTCKYHGWRYGLDGKVDHVTNEDQFFDLDKGALGMPELHCDTWAGFIFVNFDPHAQPLRTFLGPKFTAVESYPFEKMTERYAYKTRVKGNWKLSIDTILEWYHPPYVHGRFINPDVAKAEKLVPPPDAYYYDLFTSHMLNSVPGPPQLPPRAPGELGPAKRDQRWVYKLLRAGLFGPDDVADLGPLPDVLNPGRIKSWGNDAYWLFPNFSVQIWARNFYITYQYWPEAVDSHTYELDIYFTPPRNAAERLAQEMTAQTTIEFAMQDSNTVEATHSALATGANRQFHLSDQELMIRNFHKVIRDTVTAHQTLDQK</sequence>
<comment type="caution">
    <text evidence="8">The sequence shown here is derived from an EMBL/GenBank/DDBJ whole genome shotgun (WGS) entry which is preliminary data.</text>
</comment>
<dbReference type="GO" id="GO:0004497">
    <property type="term" value="F:monooxygenase activity"/>
    <property type="evidence" value="ECO:0007669"/>
    <property type="project" value="UniProtKB-ARBA"/>
</dbReference>
<protein>
    <submittedName>
        <fullName evidence="8">3-phenylpropionate/cinnamic acid dioxygenase subunit alpha</fullName>
        <ecNumber evidence="8">1.14.12.19</ecNumber>
    </submittedName>
</protein>
<dbReference type="GO" id="GO:0051537">
    <property type="term" value="F:2 iron, 2 sulfur cluster binding"/>
    <property type="evidence" value="ECO:0007669"/>
    <property type="project" value="UniProtKB-KW"/>
</dbReference>
<dbReference type="AlphaFoldDB" id="A0A7K0DEA6"/>